<comment type="caution">
    <text evidence="2">The sequence shown here is derived from an EMBL/GenBank/DDBJ whole genome shotgun (WGS) entry which is preliminary data.</text>
</comment>
<accession>A0ABQ5RR70</accession>
<feature type="compositionally biased region" description="Polar residues" evidence="1">
    <location>
        <begin position="53"/>
        <end position="72"/>
    </location>
</feature>
<feature type="compositionally biased region" description="Low complexity" evidence="1">
    <location>
        <begin position="125"/>
        <end position="142"/>
    </location>
</feature>
<evidence type="ECO:0000313" key="3">
    <source>
        <dbReference type="Proteomes" id="UP001165090"/>
    </source>
</evidence>
<feature type="compositionally biased region" description="Polar residues" evidence="1">
    <location>
        <begin position="18"/>
        <end position="40"/>
    </location>
</feature>
<proteinExistence type="predicted"/>
<feature type="non-terminal residue" evidence="2">
    <location>
        <position position="1"/>
    </location>
</feature>
<evidence type="ECO:0000313" key="2">
    <source>
        <dbReference type="EMBL" id="GLI60039.1"/>
    </source>
</evidence>
<name>A0ABQ5RR70_9CHLO</name>
<sequence>QDITTTSTAPAPAPSSSRQQVLPTTDSAAGLTNPSCTETAASPPEVVPPPVVQTSRTSGLASSSPPCNQQQKRLAVQITPAVQARQRTTSNISKPPNRPAVAVVINSNNKPNPLATSSGPHQPDASTSTAPSTSAVSPSTSSGGHFYPSGVAFKTTLPMKDWGGANIHRYGILTAIGSSRRKTPPGCMPVVSELHGLEEWCRAPYNFAAGGTIGVSESTFMGIKNTVSKFLGFAHQFLGVPLPFLSLRLFSNQHITINFIDFMVARAGSQHTAVEITRLVKLVEYL</sequence>
<dbReference type="Proteomes" id="UP001165090">
    <property type="component" value="Unassembled WGS sequence"/>
</dbReference>
<gene>
    <name evidence="2" type="ORF">VaNZ11_001888</name>
</gene>
<keyword evidence="3" id="KW-1185">Reference proteome</keyword>
<feature type="region of interest" description="Disordered" evidence="1">
    <location>
        <begin position="1"/>
        <end position="73"/>
    </location>
</feature>
<protein>
    <submittedName>
        <fullName evidence="2">Uncharacterized protein</fullName>
    </submittedName>
</protein>
<feature type="region of interest" description="Disordered" evidence="1">
    <location>
        <begin position="107"/>
        <end position="142"/>
    </location>
</feature>
<reference evidence="2 3" key="1">
    <citation type="journal article" date="2023" name="IScience">
        <title>Expanded male sex-determining region conserved during the evolution of homothallism in the green alga Volvox.</title>
        <authorList>
            <person name="Yamamoto K."/>
            <person name="Matsuzaki R."/>
            <person name="Mahakham W."/>
            <person name="Heman W."/>
            <person name="Sekimoto H."/>
            <person name="Kawachi M."/>
            <person name="Minakuchi Y."/>
            <person name="Toyoda A."/>
            <person name="Nozaki H."/>
        </authorList>
    </citation>
    <scope>NUCLEOTIDE SEQUENCE [LARGE SCALE GENOMIC DNA]</scope>
    <source>
        <strain evidence="2 3">NIES-4468</strain>
    </source>
</reference>
<feature type="compositionally biased region" description="Polar residues" evidence="1">
    <location>
        <begin position="107"/>
        <end position="120"/>
    </location>
</feature>
<dbReference type="EMBL" id="BSDZ01000005">
    <property type="protein sequence ID" value="GLI60039.1"/>
    <property type="molecule type" value="Genomic_DNA"/>
</dbReference>
<feature type="non-terminal residue" evidence="2">
    <location>
        <position position="286"/>
    </location>
</feature>
<feature type="compositionally biased region" description="Low complexity" evidence="1">
    <location>
        <begin position="1"/>
        <end position="17"/>
    </location>
</feature>
<evidence type="ECO:0000256" key="1">
    <source>
        <dbReference type="SAM" id="MobiDB-lite"/>
    </source>
</evidence>
<organism evidence="2 3">
    <name type="scientific">Volvox africanus</name>
    <dbReference type="NCBI Taxonomy" id="51714"/>
    <lineage>
        <taxon>Eukaryota</taxon>
        <taxon>Viridiplantae</taxon>
        <taxon>Chlorophyta</taxon>
        <taxon>core chlorophytes</taxon>
        <taxon>Chlorophyceae</taxon>
        <taxon>CS clade</taxon>
        <taxon>Chlamydomonadales</taxon>
        <taxon>Volvocaceae</taxon>
        <taxon>Volvox</taxon>
    </lineage>
</organism>